<evidence type="ECO:0008006" key="3">
    <source>
        <dbReference type="Google" id="ProtNLM"/>
    </source>
</evidence>
<dbReference type="Gene3D" id="2.130.10.10">
    <property type="entry name" value="YVTN repeat-like/Quinoprotein amine dehydrogenase"/>
    <property type="match status" value="1"/>
</dbReference>
<dbReference type="PANTHER" id="PTHR47197">
    <property type="entry name" value="PROTEIN NIRF"/>
    <property type="match status" value="1"/>
</dbReference>
<accession>A0ABT4RF22</accession>
<dbReference type="SUPFAM" id="SSF51004">
    <property type="entry name" value="C-terminal (heme d1) domain of cytochrome cd1-nitrite reductase"/>
    <property type="match status" value="1"/>
</dbReference>
<evidence type="ECO:0000313" key="2">
    <source>
        <dbReference type="Proteomes" id="UP001147700"/>
    </source>
</evidence>
<sequence length="264" mass="27400">MGAGAEGIAVEDGVAAVAVDAGLALVDAASGAPRNVVELPAPARHVSVAGGAFLVPLEEANQLAEVSPEGQVRLVETGAHPHDAAGDGERVFVGDEFAASLSVVDDGRLVRSVRVAEQPGGVAVTGDVVAVVSVRANVVETYDRRTLKRLSTQNAGYGPSHVVAGEDGRLYVADTRGGGVSVFSTRPRLRFEQRIETGGQPYGIALDGDRLWVALSDRNELLQIEGGRVVRTFPTVSTPYSVAVHHGTVLVTGRDDGVLQLVSP</sequence>
<keyword evidence="2" id="KW-1185">Reference proteome</keyword>
<protein>
    <recommendedName>
        <fullName evidence="3">YncE family protein</fullName>
    </recommendedName>
</protein>
<dbReference type="InterPro" id="IPR051200">
    <property type="entry name" value="Host-pathogen_enzymatic-act"/>
</dbReference>
<gene>
    <name evidence="1" type="ORF">OJ962_06385</name>
</gene>
<dbReference type="InterPro" id="IPR011048">
    <property type="entry name" value="Haem_d1_sf"/>
</dbReference>
<dbReference type="InterPro" id="IPR015943">
    <property type="entry name" value="WD40/YVTN_repeat-like_dom_sf"/>
</dbReference>
<proteinExistence type="predicted"/>
<dbReference type="Proteomes" id="UP001147700">
    <property type="component" value="Unassembled WGS sequence"/>
</dbReference>
<name>A0ABT4RF22_9ACTN</name>
<reference evidence="1" key="1">
    <citation type="submission" date="2022-10" db="EMBL/GenBank/DDBJ databases">
        <title>The WGS of Solirubrobacter sp. CPCC 204708.</title>
        <authorList>
            <person name="Jiang Z."/>
        </authorList>
    </citation>
    <scope>NUCLEOTIDE SEQUENCE</scope>
    <source>
        <strain evidence="1">CPCC 204708</strain>
    </source>
</reference>
<comment type="caution">
    <text evidence="1">The sequence shown here is derived from an EMBL/GenBank/DDBJ whole genome shotgun (WGS) entry which is preliminary data.</text>
</comment>
<organism evidence="1 2">
    <name type="scientific">Solirubrobacter deserti</name>
    <dbReference type="NCBI Taxonomy" id="2282478"/>
    <lineage>
        <taxon>Bacteria</taxon>
        <taxon>Bacillati</taxon>
        <taxon>Actinomycetota</taxon>
        <taxon>Thermoleophilia</taxon>
        <taxon>Solirubrobacterales</taxon>
        <taxon>Solirubrobacteraceae</taxon>
        <taxon>Solirubrobacter</taxon>
    </lineage>
</organism>
<evidence type="ECO:0000313" key="1">
    <source>
        <dbReference type="EMBL" id="MDA0137118.1"/>
    </source>
</evidence>
<dbReference type="EMBL" id="JAPCID010000007">
    <property type="protein sequence ID" value="MDA0137118.1"/>
    <property type="molecule type" value="Genomic_DNA"/>
</dbReference>
<dbReference type="RefSeq" id="WP_270006242.1">
    <property type="nucleotide sequence ID" value="NZ_JAPCID010000007.1"/>
</dbReference>
<dbReference type="PANTHER" id="PTHR47197:SF3">
    <property type="entry name" value="DIHYDRO-HEME D1 DEHYDROGENASE"/>
    <property type="match status" value="1"/>
</dbReference>